<keyword evidence="4 13" id="KW-0507">mRNA processing</keyword>
<comment type="catalytic activity">
    <reaction evidence="1 13">
        <text>Endonucleolytic cleavage to 5'-phosphomonoester.</text>
        <dbReference type="EC" id="3.1.26.3"/>
    </reaction>
</comment>
<evidence type="ECO:0000259" key="14">
    <source>
        <dbReference type="PROSITE" id="PS50137"/>
    </source>
</evidence>
<comment type="subunit">
    <text evidence="13">Homodimer.</text>
</comment>
<dbReference type="InterPro" id="IPR011907">
    <property type="entry name" value="RNase_III"/>
</dbReference>
<dbReference type="Gene3D" id="1.10.1520.10">
    <property type="entry name" value="Ribonuclease III domain"/>
    <property type="match status" value="1"/>
</dbReference>
<feature type="active site" evidence="13">
    <location>
        <position position="64"/>
    </location>
</feature>
<dbReference type="GO" id="GO:0008033">
    <property type="term" value="P:tRNA processing"/>
    <property type="evidence" value="ECO:0007669"/>
    <property type="project" value="UniProtKB-KW"/>
</dbReference>
<gene>
    <name evidence="13 16" type="primary">rnc</name>
    <name evidence="16" type="ORF">MAU_1000</name>
</gene>
<evidence type="ECO:0000256" key="11">
    <source>
        <dbReference type="ARBA" id="ARBA00022884"/>
    </source>
</evidence>
<organism evidence="16 17">
    <name type="scientific">Metamycoplasma auris 15026</name>
    <dbReference type="NCBI Taxonomy" id="1188233"/>
    <lineage>
        <taxon>Bacteria</taxon>
        <taxon>Bacillati</taxon>
        <taxon>Mycoplasmatota</taxon>
        <taxon>Mycoplasmoidales</taxon>
        <taxon>Metamycoplasmataceae</taxon>
        <taxon>Metamycoplasma</taxon>
    </lineage>
</organism>
<comment type="caution">
    <text evidence="16">The sequence shown here is derived from an EMBL/GenBank/DDBJ whole genome shotgun (WGS) entry which is preliminary data.</text>
</comment>
<dbReference type="OrthoDB" id="9805026at2"/>
<dbReference type="GO" id="GO:0006397">
    <property type="term" value="P:mRNA processing"/>
    <property type="evidence" value="ECO:0007669"/>
    <property type="project" value="UniProtKB-UniRule"/>
</dbReference>
<dbReference type="PANTHER" id="PTHR14950:SF37">
    <property type="entry name" value="ENDORIBONUCLEASE DICER"/>
    <property type="match status" value="1"/>
</dbReference>
<dbReference type="Pfam" id="PF14622">
    <property type="entry name" value="Ribonucleas_3_3"/>
    <property type="match status" value="1"/>
</dbReference>
<comment type="subcellular location">
    <subcellularLocation>
        <location evidence="13">Cytoplasm</location>
    </subcellularLocation>
</comment>
<dbReference type="CDD" id="cd10845">
    <property type="entry name" value="DSRM_RNAse_III_family"/>
    <property type="match status" value="1"/>
</dbReference>
<dbReference type="Proteomes" id="UP000013131">
    <property type="component" value="Unassembled WGS sequence"/>
</dbReference>
<evidence type="ECO:0000256" key="8">
    <source>
        <dbReference type="ARBA" id="ARBA00022759"/>
    </source>
</evidence>
<evidence type="ECO:0000313" key="17">
    <source>
        <dbReference type="Proteomes" id="UP000013131"/>
    </source>
</evidence>
<accession>N9VCH4</accession>
<dbReference type="InterPro" id="IPR036389">
    <property type="entry name" value="RNase_III_sf"/>
</dbReference>
<feature type="domain" description="DRBM" evidence="14">
    <location>
        <begin position="171"/>
        <end position="236"/>
    </location>
</feature>
<dbReference type="GO" id="GO:0004525">
    <property type="term" value="F:ribonuclease III activity"/>
    <property type="evidence" value="ECO:0007669"/>
    <property type="project" value="UniProtKB-UniRule"/>
</dbReference>
<evidence type="ECO:0000256" key="9">
    <source>
        <dbReference type="ARBA" id="ARBA00022801"/>
    </source>
</evidence>
<dbReference type="PROSITE" id="PS50137">
    <property type="entry name" value="DS_RBD"/>
    <property type="match status" value="1"/>
</dbReference>
<evidence type="ECO:0000256" key="5">
    <source>
        <dbReference type="ARBA" id="ARBA00022694"/>
    </source>
</evidence>
<keyword evidence="7 13" id="KW-0479">Metal-binding</keyword>
<comment type="function">
    <text evidence="12 13">Digests double-stranded RNA. Involved in the processing of primary rRNA transcript to yield the immediate precursors to the large and small rRNAs (23S and 16S). Processes some mRNAs, and tRNAs when they are encoded in the rRNA operon. Processes pre-crRNA and tracrRNA of type II CRISPR loci if present in the organism.</text>
</comment>
<dbReference type="HAMAP" id="MF_00104">
    <property type="entry name" value="RNase_III"/>
    <property type="match status" value="1"/>
</dbReference>
<dbReference type="GO" id="GO:0006364">
    <property type="term" value="P:rRNA processing"/>
    <property type="evidence" value="ECO:0007669"/>
    <property type="project" value="UniProtKB-UniRule"/>
</dbReference>
<keyword evidence="5 13" id="KW-0819">tRNA processing</keyword>
<sequence length="239" mass="27481">MTRLNKEDQIFWNSLSKFLLNFGLNIYYLSEEQKYTLITAFTHKSYANENKSAEHNDYLEFIGDGVLQFIVTAWIAKKNPSWDSGFATQLRSSIVDKNNLSDLAEEYELFKYLRHSKAAFINGINKKTISNLYEAFIGAIYVVFGINVAMEVTKQTLGKTFDSHYYSQHSHPKNVLQEHFQQSSTSNVVYTTEKLPNNTFRATVMFEWVKYGEGIGYSKKEAETNAAIDALKKLKTIVK</sequence>
<dbReference type="InterPro" id="IPR000999">
    <property type="entry name" value="RNase_III_dom"/>
</dbReference>
<keyword evidence="8 13" id="KW-0255">Endonuclease</keyword>
<dbReference type="Pfam" id="PF00035">
    <property type="entry name" value="dsrm"/>
    <property type="match status" value="1"/>
</dbReference>
<evidence type="ECO:0000256" key="10">
    <source>
        <dbReference type="ARBA" id="ARBA00022842"/>
    </source>
</evidence>
<dbReference type="SMART" id="SM00535">
    <property type="entry name" value="RIBOc"/>
    <property type="match status" value="1"/>
</dbReference>
<evidence type="ECO:0000256" key="12">
    <source>
        <dbReference type="ARBA" id="ARBA00049596"/>
    </source>
</evidence>
<name>N9VCH4_9BACT</name>
<dbReference type="PANTHER" id="PTHR14950">
    <property type="entry name" value="DICER-RELATED"/>
    <property type="match status" value="1"/>
</dbReference>
<feature type="domain" description="RNase III" evidence="15">
    <location>
        <begin position="15"/>
        <end position="145"/>
    </location>
</feature>
<evidence type="ECO:0000259" key="15">
    <source>
        <dbReference type="PROSITE" id="PS50142"/>
    </source>
</evidence>
<dbReference type="RefSeq" id="WP_004423237.1">
    <property type="nucleotide sequence ID" value="NZ_AORI01000001.1"/>
</dbReference>
<comment type="cofactor">
    <cofactor evidence="13">
        <name>Mg(2+)</name>
        <dbReference type="ChEBI" id="CHEBI:18420"/>
    </cofactor>
</comment>
<dbReference type="GO" id="GO:0046872">
    <property type="term" value="F:metal ion binding"/>
    <property type="evidence" value="ECO:0007669"/>
    <property type="project" value="UniProtKB-KW"/>
</dbReference>
<keyword evidence="6 13" id="KW-0540">Nuclease</keyword>
<proteinExistence type="inferred from homology"/>
<dbReference type="PROSITE" id="PS50142">
    <property type="entry name" value="RNASE_3_2"/>
    <property type="match status" value="1"/>
</dbReference>
<evidence type="ECO:0000256" key="4">
    <source>
        <dbReference type="ARBA" id="ARBA00022664"/>
    </source>
</evidence>
<evidence type="ECO:0000256" key="6">
    <source>
        <dbReference type="ARBA" id="ARBA00022722"/>
    </source>
</evidence>
<dbReference type="eggNOG" id="COG0571">
    <property type="taxonomic scope" value="Bacteria"/>
</dbReference>
<evidence type="ECO:0000256" key="7">
    <source>
        <dbReference type="ARBA" id="ARBA00022723"/>
    </source>
</evidence>
<keyword evidence="11 13" id="KW-0694">RNA-binding</keyword>
<dbReference type="PATRIC" id="fig|1188233.3.peg.101"/>
<keyword evidence="10 13" id="KW-0460">Magnesium</keyword>
<evidence type="ECO:0000256" key="2">
    <source>
        <dbReference type="ARBA" id="ARBA00010183"/>
    </source>
</evidence>
<keyword evidence="17" id="KW-1185">Reference proteome</keyword>
<keyword evidence="3 13" id="KW-0698">rRNA processing</keyword>
<dbReference type="SMART" id="SM00358">
    <property type="entry name" value="DSRM"/>
    <property type="match status" value="1"/>
</dbReference>
<dbReference type="InterPro" id="IPR014720">
    <property type="entry name" value="dsRBD_dom"/>
</dbReference>
<dbReference type="EC" id="3.1.26.3" evidence="13"/>
<evidence type="ECO:0000256" key="3">
    <source>
        <dbReference type="ARBA" id="ARBA00022552"/>
    </source>
</evidence>
<dbReference type="STRING" id="1188233.MAU_1000"/>
<dbReference type="GO" id="GO:0019843">
    <property type="term" value="F:rRNA binding"/>
    <property type="evidence" value="ECO:0007669"/>
    <property type="project" value="UniProtKB-KW"/>
</dbReference>
<reference evidence="16 17" key="1">
    <citation type="journal article" date="2013" name="Genome Announc.">
        <title>Draft Genome Sequences of Mycoplasma auris and Mycoplasma yeatsii, Two Species of the Ear Canal of Caprinae.</title>
        <authorList>
            <person name="Dordet-Frisoni E."/>
            <person name="Baranowski E."/>
            <person name="Barre A."/>
            <person name="Blanchard A."/>
            <person name="Breton M."/>
            <person name="Couture C."/>
            <person name="Dupuy V."/>
            <person name="Gaurivaud P."/>
            <person name="Jacob D."/>
            <person name="Lemaitre C."/>
            <person name="Manso-Silvan L."/>
            <person name="Nikolski M."/>
            <person name="Nouvel L.X."/>
            <person name="Poumarat F."/>
            <person name="Sirand-Pugnet P."/>
            <person name="Thebault P."/>
            <person name="Theil S."/>
            <person name="Thiaucourt F."/>
            <person name="Citti C."/>
            <person name="Tardy F."/>
        </authorList>
    </citation>
    <scope>NUCLEOTIDE SEQUENCE [LARGE SCALE GENOMIC DNA]</scope>
    <source>
        <strain evidence="16 17">15026</strain>
    </source>
</reference>
<feature type="binding site" evidence="13">
    <location>
        <position position="60"/>
    </location>
    <ligand>
        <name>Mg(2+)</name>
        <dbReference type="ChEBI" id="CHEBI:18420"/>
    </ligand>
</feature>
<dbReference type="Gene3D" id="3.30.160.20">
    <property type="match status" value="1"/>
</dbReference>
<dbReference type="SUPFAM" id="SSF69065">
    <property type="entry name" value="RNase III domain-like"/>
    <property type="match status" value="1"/>
</dbReference>
<keyword evidence="13" id="KW-0699">rRNA-binding</keyword>
<dbReference type="NCBIfam" id="TIGR02191">
    <property type="entry name" value="RNaseIII"/>
    <property type="match status" value="1"/>
</dbReference>
<feature type="active site" evidence="13">
    <location>
        <position position="134"/>
    </location>
</feature>
<evidence type="ECO:0000256" key="13">
    <source>
        <dbReference type="HAMAP-Rule" id="MF_00104"/>
    </source>
</evidence>
<feature type="binding site" evidence="13">
    <location>
        <position position="131"/>
    </location>
    <ligand>
        <name>Mg(2+)</name>
        <dbReference type="ChEBI" id="CHEBI:18420"/>
    </ligand>
</feature>
<dbReference type="GO" id="GO:0005737">
    <property type="term" value="C:cytoplasm"/>
    <property type="evidence" value="ECO:0007669"/>
    <property type="project" value="UniProtKB-SubCell"/>
</dbReference>
<keyword evidence="9 13" id="KW-0378">Hydrolase</keyword>
<dbReference type="AlphaFoldDB" id="N9VCH4"/>
<dbReference type="SUPFAM" id="SSF54768">
    <property type="entry name" value="dsRNA-binding domain-like"/>
    <property type="match status" value="1"/>
</dbReference>
<evidence type="ECO:0000313" key="16">
    <source>
        <dbReference type="EMBL" id="ENY69388.1"/>
    </source>
</evidence>
<dbReference type="EMBL" id="AORI01000001">
    <property type="protein sequence ID" value="ENY69388.1"/>
    <property type="molecule type" value="Genomic_DNA"/>
</dbReference>
<dbReference type="CDD" id="cd00593">
    <property type="entry name" value="RIBOc"/>
    <property type="match status" value="1"/>
</dbReference>
<protein>
    <recommendedName>
        <fullName evidence="13">Ribonuclease 3</fullName>
        <ecNumber evidence="13">3.1.26.3</ecNumber>
    </recommendedName>
    <alternativeName>
        <fullName evidence="13">Ribonuclease III</fullName>
        <shortName evidence="13">RNase III</shortName>
    </alternativeName>
</protein>
<feature type="binding site" evidence="13">
    <location>
        <position position="134"/>
    </location>
    <ligand>
        <name>Mg(2+)</name>
        <dbReference type="ChEBI" id="CHEBI:18420"/>
    </ligand>
</feature>
<keyword evidence="13" id="KW-0963">Cytoplasm</keyword>
<evidence type="ECO:0000256" key="1">
    <source>
        <dbReference type="ARBA" id="ARBA00000109"/>
    </source>
</evidence>
<comment type="similarity">
    <text evidence="2">Belongs to the ribonuclease III family.</text>
</comment>